<feature type="binding site" evidence="9">
    <location>
        <position position="118"/>
    </location>
    <ligand>
        <name>[4Fe-4S] cluster</name>
        <dbReference type="ChEBI" id="CHEBI:49883"/>
        <label>1</label>
    </ligand>
</feature>
<dbReference type="OrthoDB" id="3231at2759"/>
<keyword evidence="4 9" id="KW-0949">S-adenosyl-L-methionine</keyword>
<feature type="domain" description="Radical SAM core" evidence="11">
    <location>
        <begin position="129"/>
        <end position="349"/>
    </location>
</feature>
<proteinExistence type="inferred from homology"/>
<keyword evidence="5 9" id="KW-0479">Metal-binding</keyword>
<dbReference type="InterPro" id="IPR006638">
    <property type="entry name" value="Elp3/MiaA/NifB-like_rSAM"/>
</dbReference>
<dbReference type="HAMAP" id="MF_00206">
    <property type="entry name" value="Lipoyl_synth"/>
    <property type="match status" value="1"/>
</dbReference>
<evidence type="ECO:0000256" key="8">
    <source>
        <dbReference type="ARBA" id="ARBA00047326"/>
    </source>
</evidence>
<comment type="cofactor">
    <cofactor evidence="9">
        <name>[4Fe-4S] cluster</name>
        <dbReference type="ChEBI" id="CHEBI:49883"/>
    </cofactor>
    <text evidence="9">Binds 2 [4Fe-4S] clusters per subunit. One cluster is coordinated with 3 cysteines and an exchangeable S-adenosyl-L-methionine.</text>
</comment>
<evidence type="ECO:0000256" key="7">
    <source>
        <dbReference type="ARBA" id="ARBA00023014"/>
    </source>
</evidence>
<evidence type="ECO:0000313" key="13">
    <source>
        <dbReference type="Proteomes" id="UP000245609"/>
    </source>
</evidence>
<keyword evidence="9" id="KW-0496">Mitochondrion</keyword>
<evidence type="ECO:0000256" key="4">
    <source>
        <dbReference type="ARBA" id="ARBA00022691"/>
    </source>
</evidence>
<dbReference type="SFLD" id="SFLDG01058">
    <property type="entry name" value="lipoyl_synthase_like"/>
    <property type="match status" value="1"/>
</dbReference>
<sequence>MNLLAHSKLVSKSLYRQLAVLPCSNSSSSSSSRLFSSFAPSPAPPTLTVPNTPEKRTPLSQKLEAGPSFSDFINSNLPGDSRLPPWLKTPIPKGRNVVSKRKSLKSFGLSTVCEEAKCPNISECWGGGEHGTSTATIMIMGDTCTRACRFCSVKTSRAPPPLDPNEPANVANALADWGLDYVVLTSVDRDDLPDFGADHFTKVVQQVKAKLPDMMVECLTPDFLGNPELVLKVASSGLDVFAHNVETVEELTKYVRDRRANYNQSLQVLKTAKQGNPDLLTKTSIMLGVGENDEMVHRTLKDIADAGVDIVTFGQYIRPTRKHMKVVEYIHPSKFDYWKEQATSNYGFKFVASGPLVRSSYKAAEFFVKSLLKNKSSS</sequence>
<evidence type="ECO:0000313" key="12">
    <source>
        <dbReference type="EMBL" id="PVV00554.1"/>
    </source>
</evidence>
<dbReference type="SMART" id="SM00729">
    <property type="entry name" value="Elp3"/>
    <property type="match status" value="1"/>
</dbReference>
<evidence type="ECO:0000256" key="2">
    <source>
        <dbReference type="ARBA" id="ARBA00022485"/>
    </source>
</evidence>
<feature type="binding site" evidence="9">
    <location>
        <position position="151"/>
    </location>
    <ligand>
        <name>[4Fe-4S] cluster</name>
        <dbReference type="ChEBI" id="CHEBI:49883"/>
        <label>2</label>
        <note>4Fe-4S-S-AdoMet</note>
    </ligand>
</feature>
<dbReference type="NCBIfam" id="NF009544">
    <property type="entry name" value="PRK12928.1"/>
    <property type="match status" value="1"/>
</dbReference>
<comment type="subcellular location">
    <subcellularLocation>
        <location evidence="1 9">Mitochondrion</location>
    </subcellularLocation>
</comment>
<dbReference type="CDD" id="cd01335">
    <property type="entry name" value="Radical_SAM"/>
    <property type="match status" value="1"/>
</dbReference>
<dbReference type="InterPro" id="IPR013785">
    <property type="entry name" value="Aldolase_TIM"/>
</dbReference>
<evidence type="ECO:0000256" key="3">
    <source>
        <dbReference type="ARBA" id="ARBA00022679"/>
    </source>
</evidence>
<dbReference type="SFLD" id="SFLDS00029">
    <property type="entry name" value="Radical_SAM"/>
    <property type="match status" value="1"/>
</dbReference>
<protein>
    <recommendedName>
        <fullName evidence="9">Lipoyl synthase, mitochondrial</fullName>
        <ecNumber evidence="9">2.8.1.8</ecNumber>
    </recommendedName>
    <alternativeName>
        <fullName evidence="9">Lipoate synthase</fullName>
        <shortName evidence="9">LS</shortName>
        <shortName evidence="9">Lip-syn</shortName>
    </alternativeName>
    <alternativeName>
        <fullName evidence="9">Lipoic acid synthase</fullName>
    </alternativeName>
</protein>
<dbReference type="AlphaFoldDB" id="A0A2T9Z7I7"/>
<comment type="caution">
    <text evidence="12">The sequence shown here is derived from an EMBL/GenBank/DDBJ whole genome shotgun (WGS) entry which is preliminary data.</text>
</comment>
<evidence type="ECO:0000256" key="10">
    <source>
        <dbReference type="SAM" id="MobiDB-lite"/>
    </source>
</evidence>
<accession>A0A2T9Z7I7</accession>
<evidence type="ECO:0000256" key="5">
    <source>
        <dbReference type="ARBA" id="ARBA00022723"/>
    </source>
</evidence>
<gene>
    <name evidence="12" type="ORF">BB560_005061</name>
</gene>
<dbReference type="UniPathway" id="UPA00538">
    <property type="reaction ID" value="UER00593"/>
</dbReference>
<keyword evidence="2 9" id="KW-0004">4Fe-4S</keyword>
<dbReference type="FunFam" id="3.20.20.70:FF:000036">
    <property type="entry name" value="Lipoyl synthase, mitochondrial"/>
    <property type="match status" value="1"/>
</dbReference>
<dbReference type="InterPro" id="IPR031691">
    <property type="entry name" value="LIAS_N"/>
</dbReference>
<keyword evidence="3 9" id="KW-0808">Transferase</keyword>
<dbReference type="GO" id="GO:0005739">
    <property type="term" value="C:mitochondrion"/>
    <property type="evidence" value="ECO:0007669"/>
    <property type="project" value="UniProtKB-SubCell"/>
</dbReference>
<keyword evidence="13" id="KW-1185">Reference proteome</keyword>
<evidence type="ECO:0000256" key="6">
    <source>
        <dbReference type="ARBA" id="ARBA00023004"/>
    </source>
</evidence>
<feature type="binding site" evidence="9">
    <location>
        <position position="124"/>
    </location>
    <ligand>
        <name>[4Fe-4S] cluster</name>
        <dbReference type="ChEBI" id="CHEBI:49883"/>
        <label>1</label>
    </ligand>
</feature>
<dbReference type="SFLD" id="SFLDF00271">
    <property type="entry name" value="lipoyl_synthase"/>
    <property type="match status" value="1"/>
</dbReference>
<dbReference type="GO" id="GO:0016992">
    <property type="term" value="F:lipoate synthase activity"/>
    <property type="evidence" value="ECO:0007669"/>
    <property type="project" value="UniProtKB-UniRule"/>
</dbReference>
<dbReference type="PANTHER" id="PTHR10949:SF0">
    <property type="entry name" value="LIPOYL SYNTHASE, MITOCHONDRIAL"/>
    <property type="match status" value="1"/>
</dbReference>
<dbReference type="STRING" id="133381.A0A2T9Z7I7"/>
<feature type="binding site" evidence="9">
    <location>
        <position position="148"/>
    </location>
    <ligand>
        <name>[4Fe-4S] cluster</name>
        <dbReference type="ChEBI" id="CHEBI:49883"/>
        <label>2</label>
        <note>4Fe-4S-S-AdoMet</note>
    </ligand>
</feature>
<feature type="binding site" evidence="9">
    <location>
        <position position="113"/>
    </location>
    <ligand>
        <name>[4Fe-4S] cluster</name>
        <dbReference type="ChEBI" id="CHEBI:49883"/>
        <label>1</label>
    </ligand>
</feature>
<keyword evidence="6 9" id="KW-0408">Iron</keyword>
<reference evidence="12 13" key="1">
    <citation type="journal article" date="2018" name="MBio">
        <title>Comparative Genomics Reveals the Core Gene Toolbox for the Fungus-Insect Symbiosis.</title>
        <authorList>
            <person name="Wang Y."/>
            <person name="Stata M."/>
            <person name="Wang W."/>
            <person name="Stajich J.E."/>
            <person name="White M.M."/>
            <person name="Moncalvo J.M."/>
        </authorList>
    </citation>
    <scope>NUCLEOTIDE SEQUENCE [LARGE SCALE GENOMIC DNA]</scope>
    <source>
        <strain evidence="12 13">SC-DP-2</strain>
    </source>
</reference>
<dbReference type="InterPro" id="IPR058240">
    <property type="entry name" value="rSAM_sf"/>
</dbReference>
<comment type="catalytic activity">
    <reaction evidence="8 9">
        <text>[[Fe-S] cluster scaffold protein carrying a second [4Fe-4S](2+) cluster] + N(6)-octanoyl-L-lysyl-[protein] + 2 oxidized [2Fe-2S]-[ferredoxin] + 2 S-adenosyl-L-methionine + 4 H(+) = [[Fe-S] cluster scaffold protein] + N(6)-[(R)-dihydrolipoyl]-L-lysyl-[protein] + 4 Fe(3+) + 2 hydrogen sulfide + 2 5'-deoxyadenosine + 2 L-methionine + 2 reduced [2Fe-2S]-[ferredoxin]</text>
        <dbReference type="Rhea" id="RHEA:16585"/>
        <dbReference type="Rhea" id="RHEA-COMP:9928"/>
        <dbReference type="Rhea" id="RHEA-COMP:10000"/>
        <dbReference type="Rhea" id="RHEA-COMP:10001"/>
        <dbReference type="Rhea" id="RHEA-COMP:10475"/>
        <dbReference type="Rhea" id="RHEA-COMP:14568"/>
        <dbReference type="Rhea" id="RHEA-COMP:14569"/>
        <dbReference type="ChEBI" id="CHEBI:15378"/>
        <dbReference type="ChEBI" id="CHEBI:17319"/>
        <dbReference type="ChEBI" id="CHEBI:29034"/>
        <dbReference type="ChEBI" id="CHEBI:29919"/>
        <dbReference type="ChEBI" id="CHEBI:33722"/>
        <dbReference type="ChEBI" id="CHEBI:33737"/>
        <dbReference type="ChEBI" id="CHEBI:33738"/>
        <dbReference type="ChEBI" id="CHEBI:57844"/>
        <dbReference type="ChEBI" id="CHEBI:59789"/>
        <dbReference type="ChEBI" id="CHEBI:78809"/>
        <dbReference type="ChEBI" id="CHEBI:83100"/>
        <dbReference type="EC" id="2.8.1.8"/>
    </reaction>
</comment>
<evidence type="ECO:0000259" key="11">
    <source>
        <dbReference type="PROSITE" id="PS51918"/>
    </source>
</evidence>
<feature type="region of interest" description="Disordered" evidence="10">
    <location>
        <begin position="34"/>
        <end position="67"/>
    </location>
</feature>
<organism evidence="12 13">
    <name type="scientific">Smittium megazygosporum</name>
    <dbReference type="NCBI Taxonomy" id="133381"/>
    <lineage>
        <taxon>Eukaryota</taxon>
        <taxon>Fungi</taxon>
        <taxon>Fungi incertae sedis</taxon>
        <taxon>Zoopagomycota</taxon>
        <taxon>Kickxellomycotina</taxon>
        <taxon>Harpellomycetes</taxon>
        <taxon>Harpellales</taxon>
        <taxon>Legeriomycetaceae</taxon>
        <taxon>Smittium</taxon>
    </lineage>
</organism>
<dbReference type="EC" id="2.8.1.8" evidence="9"/>
<dbReference type="GO" id="GO:0051539">
    <property type="term" value="F:4 iron, 4 sulfur cluster binding"/>
    <property type="evidence" value="ECO:0007669"/>
    <property type="project" value="UniProtKB-UniRule"/>
</dbReference>
<evidence type="ECO:0000256" key="1">
    <source>
        <dbReference type="ARBA" id="ARBA00004173"/>
    </source>
</evidence>
<dbReference type="PANTHER" id="PTHR10949">
    <property type="entry name" value="LIPOYL SYNTHASE"/>
    <property type="match status" value="1"/>
</dbReference>
<dbReference type="GO" id="GO:0046872">
    <property type="term" value="F:metal ion binding"/>
    <property type="evidence" value="ECO:0007669"/>
    <property type="project" value="UniProtKB-KW"/>
</dbReference>
<dbReference type="NCBIfam" id="NF004019">
    <property type="entry name" value="PRK05481.1"/>
    <property type="match status" value="1"/>
</dbReference>
<dbReference type="GO" id="GO:0009249">
    <property type="term" value="P:protein lipoylation"/>
    <property type="evidence" value="ECO:0007669"/>
    <property type="project" value="UniProtKB-UniRule"/>
</dbReference>
<dbReference type="Proteomes" id="UP000245609">
    <property type="component" value="Unassembled WGS sequence"/>
</dbReference>
<name>A0A2T9Z7I7_9FUNG</name>
<feature type="binding site" evidence="9">
    <location>
        <position position="360"/>
    </location>
    <ligand>
        <name>[4Fe-4S] cluster</name>
        <dbReference type="ChEBI" id="CHEBI:49883"/>
        <label>1</label>
    </ligand>
</feature>
<comment type="function">
    <text evidence="9">Catalyzes the radical-mediated insertion of two sulfur atoms into the C-6 and C-8 positions of the octanoyl moiety bound to the lipoyl domains of lipoate-dependent enzymes, thereby converting the octanoylated domains into lipoylated derivatives.</text>
</comment>
<dbReference type="InterPro" id="IPR007197">
    <property type="entry name" value="rSAM"/>
</dbReference>
<evidence type="ECO:0000256" key="9">
    <source>
        <dbReference type="HAMAP-Rule" id="MF_03123"/>
    </source>
</evidence>
<dbReference type="NCBIfam" id="TIGR00510">
    <property type="entry name" value="lipA"/>
    <property type="match status" value="1"/>
</dbReference>
<dbReference type="InterPro" id="IPR003698">
    <property type="entry name" value="Lipoyl_synth"/>
</dbReference>
<keyword evidence="7 9" id="KW-0411">Iron-sulfur</keyword>
<dbReference type="Gene3D" id="3.20.20.70">
    <property type="entry name" value="Aldolase class I"/>
    <property type="match status" value="1"/>
</dbReference>
<dbReference type="Pfam" id="PF04055">
    <property type="entry name" value="Radical_SAM"/>
    <property type="match status" value="1"/>
</dbReference>
<feature type="binding site" evidence="9">
    <location>
        <position position="144"/>
    </location>
    <ligand>
        <name>[4Fe-4S] cluster</name>
        <dbReference type="ChEBI" id="CHEBI:49883"/>
        <label>2</label>
        <note>4Fe-4S-S-AdoMet</note>
    </ligand>
</feature>
<dbReference type="PROSITE" id="PS51918">
    <property type="entry name" value="RADICAL_SAM"/>
    <property type="match status" value="1"/>
</dbReference>
<dbReference type="Pfam" id="PF16881">
    <property type="entry name" value="LIAS_N"/>
    <property type="match status" value="1"/>
</dbReference>
<dbReference type="EMBL" id="MBFS01001906">
    <property type="protein sequence ID" value="PVV00554.1"/>
    <property type="molecule type" value="Genomic_DNA"/>
</dbReference>
<dbReference type="SUPFAM" id="SSF102114">
    <property type="entry name" value="Radical SAM enzymes"/>
    <property type="match status" value="1"/>
</dbReference>
<comment type="pathway">
    <text evidence="9">Protein modification; protein lipoylation via endogenous pathway; protein N(6)-(lipoyl)lysine from octanoyl-[acyl-carrier-protein]: step 2/2.</text>
</comment>
<comment type="similarity">
    <text evidence="9">Belongs to the radical SAM superfamily. Lipoyl synthase family.</text>
</comment>